<dbReference type="Pfam" id="PF02752">
    <property type="entry name" value="Arrestin_C"/>
    <property type="match status" value="1"/>
</dbReference>
<dbReference type="GO" id="GO:0030674">
    <property type="term" value="F:protein-macromolecule adaptor activity"/>
    <property type="evidence" value="ECO:0007669"/>
    <property type="project" value="TreeGrafter"/>
</dbReference>
<dbReference type="Proteomes" id="UP000193498">
    <property type="component" value="Unassembled WGS sequence"/>
</dbReference>
<dbReference type="InterPro" id="IPR014752">
    <property type="entry name" value="Arrestin-like_C"/>
</dbReference>
<dbReference type="GO" id="GO:0005886">
    <property type="term" value="C:plasma membrane"/>
    <property type="evidence" value="ECO:0007669"/>
    <property type="project" value="TreeGrafter"/>
</dbReference>
<dbReference type="AlphaFoldDB" id="A0A1Y1XZV2"/>
<dbReference type="GO" id="GO:0005829">
    <property type="term" value="C:cytosol"/>
    <property type="evidence" value="ECO:0007669"/>
    <property type="project" value="TreeGrafter"/>
</dbReference>
<evidence type="ECO:0000313" key="4">
    <source>
        <dbReference type="Proteomes" id="UP000193498"/>
    </source>
</evidence>
<gene>
    <name evidence="3" type="ORF">K493DRAFT_339466</name>
</gene>
<protein>
    <submittedName>
        <fullName evidence="3">Uncharacterized protein</fullName>
    </submittedName>
</protein>
<comment type="caution">
    <text evidence="3">The sequence shown here is derived from an EMBL/GenBank/DDBJ whole genome shotgun (WGS) entry which is preliminary data.</text>
</comment>
<feature type="domain" description="Arrestin C-terminal-like" evidence="2">
    <location>
        <begin position="172"/>
        <end position="292"/>
    </location>
</feature>
<dbReference type="InterPro" id="IPR011021">
    <property type="entry name" value="Arrestin-like_N"/>
</dbReference>
<dbReference type="InterPro" id="IPR011022">
    <property type="entry name" value="Arrestin_C-like"/>
</dbReference>
<dbReference type="EMBL" id="MCFE01000332">
    <property type="protein sequence ID" value="ORX91272.1"/>
    <property type="molecule type" value="Genomic_DNA"/>
</dbReference>
<evidence type="ECO:0000259" key="1">
    <source>
        <dbReference type="Pfam" id="PF00339"/>
    </source>
</evidence>
<proteinExistence type="predicted"/>
<keyword evidence="4" id="KW-1185">Reference proteome</keyword>
<dbReference type="OrthoDB" id="2333384at2759"/>
<dbReference type="InterPro" id="IPR050357">
    <property type="entry name" value="Arrestin_domain-protein"/>
</dbReference>
<name>A0A1Y1XZV2_9FUNG</name>
<dbReference type="PANTHER" id="PTHR11188">
    <property type="entry name" value="ARRESTIN DOMAIN CONTAINING PROTEIN"/>
    <property type="match status" value="1"/>
</dbReference>
<sequence>MKQTILDITLPAKFLVLHGPPAEAAGAVLRGCVILRVKEAVKLRSLTLELRGKVDVKWAPVISSKPDTLPIKKTVLNSSLIILEPREHFHTIPIGETKYEFEFPFNGNLPETVHTDHGHIHYSLKAVAERSFLLRNIVARKDVLVKRFSSTNRIEDTEPLSLMRVFNSDAACNVSIPKKAYGLGETFPIRFQLIPFMESIHATRVTCKLNQTVSYGDPRAGKLRSFKKERVVASQELEGDELILPVKISSQGVFYPACSTDYICNEHEMSLKIDFIVKGRHEVGYIRFPFTIAAESSDEFFDVLPPYTSHPPGPITFTLPSDHHEAYEVGQIENDLPSYEACCCDAEPSAVIVLPAKN</sequence>
<evidence type="ECO:0000313" key="3">
    <source>
        <dbReference type="EMBL" id="ORX91272.1"/>
    </source>
</evidence>
<accession>A0A1Y1XZV2</accession>
<dbReference type="Gene3D" id="2.60.40.640">
    <property type="match status" value="1"/>
</dbReference>
<dbReference type="InterPro" id="IPR014756">
    <property type="entry name" value="Ig_E-set"/>
</dbReference>
<dbReference type="Pfam" id="PF00339">
    <property type="entry name" value="Arrestin_N"/>
    <property type="match status" value="1"/>
</dbReference>
<dbReference type="GO" id="GO:0031625">
    <property type="term" value="F:ubiquitin protein ligase binding"/>
    <property type="evidence" value="ECO:0007669"/>
    <property type="project" value="TreeGrafter"/>
</dbReference>
<dbReference type="GO" id="GO:0070086">
    <property type="term" value="P:ubiquitin-dependent endocytosis"/>
    <property type="evidence" value="ECO:0007669"/>
    <property type="project" value="TreeGrafter"/>
</dbReference>
<reference evidence="3 4" key="1">
    <citation type="submission" date="2016-07" db="EMBL/GenBank/DDBJ databases">
        <title>Pervasive Adenine N6-methylation of Active Genes in Fungi.</title>
        <authorList>
            <consortium name="DOE Joint Genome Institute"/>
            <person name="Mondo S.J."/>
            <person name="Dannebaum R.O."/>
            <person name="Kuo R.C."/>
            <person name="Labutti K."/>
            <person name="Haridas S."/>
            <person name="Kuo A."/>
            <person name="Salamov A."/>
            <person name="Ahrendt S.R."/>
            <person name="Lipzen A."/>
            <person name="Sullivan W."/>
            <person name="Andreopoulos W.B."/>
            <person name="Clum A."/>
            <person name="Lindquist E."/>
            <person name="Daum C."/>
            <person name="Ramamoorthy G.K."/>
            <person name="Gryganskyi A."/>
            <person name="Culley D."/>
            <person name="Magnuson J.K."/>
            <person name="James T.Y."/>
            <person name="O'Malley M.A."/>
            <person name="Stajich J.E."/>
            <person name="Spatafora J.W."/>
            <person name="Visel A."/>
            <person name="Grigoriev I.V."/>
        </authorList>
    </citation>
    <scope>NUCLEOTIDE SEQUENCE [LARGE SCALE GENOMIC DNA]</scope>
    <source>
        <strain evidence="3 4">CBS 931.73</strain>
    </source>
</reference>
<dbReference type="PANTHER" id="PTHR11188:SF17">
    <property type="entry name" value="FI21816P1"/>
    <property type="match status" value="1"/>
</dbReference>
<dbReference type="STRING" id="1314790.A0A1Y1XZV2"/>
<dbReference type="InParanoid" id="A0A1Y1XZV2"/>
<organism evidence="3 4">
    <name type="scientific">Basidiobolus meristosporus CBS 931.73</name>
    <dbReference type="NCBI Taxonomy" id="1314790"/>
    <lineage>
        <taxon>Eukaryota</taxon>
        <taxon>Fungi</taxon>
        <taxon>Fungi incertae sedis</taxon>
        <taxon>Zoopagomycota</taxon>
        <taxon>Entomophthoromycotina</taxon>
        <taxon>Basidiobolomycetes</taxon>
        <taxon>Basidiobolales</taxon>
        <taxon>Basidiobolaceae</taxon>
        <taxon>Basidiobolus</taxon>
    </lineage>
</organism>
<feature type="domain" description="Arrestin-like N-terminal" evidence="1">
    <location>
        <begin position="26"/>
        <end position="132"/>
    </location>
</feature>
<evidence type="ECO:0000259" key="2">
    <source>
        <dbReference type="Pfam" id="PF02752"/>
    </source>
</evidence>
<dbReference type="SUPFAM" id="SSF81296">
    <property type="entry name" value="E set domains"/>
    <property type="match status" value="1"/>
</dbReference>